<proteinExistence type="predicted"/>
<gene>
    <name evidence="1" type="ORF">MD535_12885</name>
</gene>
<organism evidence="1 2">
    <name type="scientific">Vibrio qingdaonensis</name>
    <dbReference type="NCBI Taxonomy" id="2829491"/>
    <lineage>
        <taxon>Bacteria</taxon>
        <taxon>Pseudomonadati</taxon>
        <taxon>Pseudomonadota</taxon>
        <taxon>Gammaproteobacteria</taxon>
        <taxon>Vibrionales</taxon>
        <taxon>Vibrionaceae</taxon>
        <taxon>Vibrio</taxon>
    </lineage>
</organism>
<reference evidence="1" key="1">
    <citation type="submission" date="2022-02" db="EMBL/GenBank/DDBJ databases">
        <title>Vibrio sp. nov, a new bacterium isolated from seawater.</title>
        <authorList>
            <person name="Yuan Y."/>
        </authorList>
    </citation>
    <scope>NUCLEOTIDE SEQUENCE</scope>
    <source>
        <strain evidence="1">ZSDZ65</strain>
    </source>
</reference>
<keyword evidence="2" id="KW-1185">Reference proteome</keyword>
<name>A0A9X3HX26_9VIBR</name>
<evidence type="ECO:0000313" key="1">
    <source>
        <dbReference type="EMBL" id="MCW8346894.1"/>
    </source>
</evidence>
<dbReference type="AlphaFoldDB" id="A0A9X3HX26"/>
<dbReference type="RefSeq" id="WP_265675434.1">
    <property type="nucleotide sequence ID" value="NZ_JAKRRY010000016.1"/>
</dbReference>
<comment type="caution">
    <text evidence="1">The sequence shown here is derived from an EMBL/GenBank/DDBJ whole genome shotgun (WGS) entry which is preliminary data.</text>
</comment>
<protein>
    <submittedName>
        <fullName evidence="1">Uncharacterized protein</fullName>
    </submittedName>
</protein>
<sequence>MLLKEFRTHFERGDIEGAIAVKSNQSDHYYLLVVSKKWGVNSFLETGKTLKPRIFKTIKALLNTAQSIGISPHYVEIEYGL</sequence>
<dbReference type="Proteomes" id="UP001155587">
    <property type="component" value="Unassembled WGS sequence"/>
</dbReference>
<accession>A0A9X3HX26</accession>
<dbReference type="EMBL" id="JAKRRY010000016">
    <property type="protein sequence ID" value="MCW8346894.1"/>
    <property type="molecule type" value="Genomic_DNA"/>
</dbReference>
<evidence type="ECO:0000313" key="2">
    <source>
        <dbReference type="Proteomes" id="UP001155587"/>
    </source>
</evidence>